<dbReference type="InterPro" id="IPR005720">
    <property type="entry name" value="Dihydroorotate_DH_cat"/>
</dbReference>
<evidence type="ECO:0000256" key="13">
    <source>
        <dbReference type="SAM" id="Phobius"/>
    </source>
</evidence>
<evidence type="ECO:0000256" key="3">
    <source>
        <dbReference type="ARBA" id="ARBA00005161"/>
    </source>
</evidence>
<feature type="domain" description="Dihydroorotate dehydrogenase catalytic" evidence="14">
    <location>
        <begin position="155"/>
        <end position="213"/>
    </location>
</feature>
<protein>
    <recommendedName>
        <fullName evidence="6">Dihydroorotate dehydrogenase (quinone), mitochondrial</fullName>
        <ecNumber evidence="5">1.3.5.2</ecNumber>
    </recommendedName>
</protein>
<dbReference type="EC" id="1.3.5.2" evidence="5"/>
<feature type="domain" description="Dihydroorotate dehydrogenase catalytic" evidence="14">
    <location>
        <begin position="259"/>
        <end position="299"/>
    </location>
</feature>
<evidence type="ECO:0000259" key="14">
    <source>
        <dbReference type="Pfam" id="PF01180"/>
    </source>
</evidence>
<dbReference type="PANTHER" id="PTHR48109">
    <property type="entry name" value="DIHYDROOROTATE DEHYDROGENASE (QUINONE), MITOCHONDRIAL-RELATED"/>
    <property type="match status" value="1"/>
</dbReference>
<feature type="transmembrane region" description="Helical" evidence="13">
    <location>
        <begin position="16"/>
        <end position="33"/>
    </location>
</feature>
<keyword evidence="7" id="KW-0285">Flavoprotein</keyword>
<evidence type="ECO:0000256" key="4">
    <source>
        <dbReference type="ARBA" id="ARBA00005359"/>
    </source>
</evidence>
<keyword evidence="10 13" id="KW-0472">Membrane</keyword>
<evidence type="ECO:0000256" key="9">
    <source>
        <dbReference type="ARBA" id="ARBA00023002"/>
    </source>
</evidence>
<keyword evidence="9" id="KW-0560">Oxidoreductase</keyword>
<feature type="domain" description="Dihydroorotate dehydrogenase catalytic" evidence="14">
    <location>
        <begin position="81"/>
        <end position="142"/>
    </location>
</feature>
<comment type="similarity">
    <text evidence="4">Belongs to the dihydroorotate dehydrogenase family. Type 2 subfamily.</text>
</comment>
<keyword evidence="8" id="KW-0288">FMN</keyword>
<evidence type="ECO:0000256" key="12">
    <source>
        <dbReference type="SAM" id="MobiDB-lite"/>
    </source>
</evidence>
<evidence type="ECO:0000256" key="2">
    <source>
        <dbReference type="ARBA" id="ARBA00004370"/>
    </source>
</evidence>
<dbReference type="Pfam" id="PF01180">
    <property type="entry name" value="DHO_dh"/>
    <property type="match status" value="3"/>
</dbReference>
<comment type="subcellular location">
    <subcellularLocation>
        <location evidence="2">Membrane</location>
    </subcellularLocation>
</comment>
<dbReference type="Gene3D" id="3.20.20.70">
    <property type="entry name" value="Aldolase class I"/>
    <property type="match status" value="2"/>
</dbReference>
<evidence type="ECO:0000256" key="10">
    <source>
        <dbReference type="ARBA" id="ARBA00023136"/>
    </source>
</evidence>
<keyword evidence="13" id="KW-0812">Transmembrane</keyword>
<dbReference type="InterPro" id="IPR001295">
    <property type="entry name" value="Dihydroorotate_DH_CS"/>
</dbReference>
<dbReference type="CDD" id="cd04738">
    <property type="entry name" value="DHOD_2_like"/>
    <property type="match status" value="1"/>
</dbReference>
<keyword evidence="16" id="KW-1185">Reference proteome</keyword>
<dbReference type="PANTHER" id="PTHR48109:SF4">
    <property type="entry name" value="DIHYDROOROTATE DEHYDROGENASE (QUINONE), MITOCHONDRIAL"/>
    <property type="match status" value="1"/>
</dbReference>
<reference evidence="15" key="1">
    <citation type="submission" date="2022-11" db="EMBL/GenBank/DDBJ databases">
        <title>Centuries of genome instability and evolution in soft-shell clam transmissible cancer (bioRxiv).</title>
        <authorList>
            <person name="Hart S.F.M."/>
            <person name="Yonemitsu M.A."/>
            <person name="Giersch R.M."/>
            <person name="Beal B.F."/>
            <person name="Arriagada G."/>
            <person name="Davis B.W."/>
            <person name="Ostrander E.A."/>
            <person name="Goff S.P."/>
            <person name="Metzger M.J."/>
        </authorList>
    </citation>
    <scope>NUCLEOTIDE SEQUENCE</scope>
    <source>
        <strain evidence="15">MELC-2E11</strain>
        <tissue evidence="15">Siphon/mantle</tissue>
    </source>
</reference>
<gene>
    <name evidence="15" type="ORF">MAR_027387</name>
</gene>
<sequence length="318" mass="34274">MGARNQTTFMKQLKEMALIVGGGSLAFVGIQVYNGNERFYRDYIMPCVMRCLDPESAHNLAIFIAKHKLVPKQNYADPASLQTKVWDREFSNPVGVAAGFDKDGVGVDAMLESGFGFVEVGSVTPKPQPGNPKPRLFRLVEDKAMRSTIRCGGVVGVNLGKNKTSDSLVGDYVEGVREFAPLADYLVVNVSSPNTPGLRSLQGRQQLEELIAKGRVDGLIVSNTTVSRPDSLQSKHKSESGGLSGEPLKTLATQTIVDIGQDAYEKIRAGASLVQLYSALVYQGPPVVKTIKRELAELLEKDGFTSVSQAVGAGLKDV</sequence>
<evidence type="ECO:0000256" key="8">
    <source>
        <dbReference type="ARBA" id="ARBA00022643"/>
    </source>
</evidence>
<name>A0ABY7ETB1_MYAAR</name>
<evidence type="ECO:0000256" key="7">
    <source>
        <dbReference type="ARBA" id="ARBA00022630"/>
    </source>
</evidence>
<proteinExistence type="inferred from homology"/>
<dbReference type="SUPFAM" id="SSF51395">
    <property type="entry name" value="FMN-linked oxidoreductases"/>
    <property type="match status" value="1"/>
</dbReference>
<evidence type="ECO:0000256" key="11">
    <source>
        <dbReference type="ARBA" id="ARBA00048639"/>
    </source>
</evidence>
<evidence type="ECO:0000313" key="16">
    <source>
        <dbReference type="Proteomes" id="UP001164746"/>
    </source>
</evidence>
<dbReference type="InterPro" id="IPR005719">
    <property type="entry name" value="Dihydroorotate_DH_2"/>
</dbReference>
<dbReference type="InterPro" id="IPR013785">
    <property type="entry name" value="Aldolase_TIM"/>
</dbReference>
<accession>A0ABY7ETB1</accession>
<evidence type="ECO:0000256" key="6">
    <source>
        <dbReference type="ARBA" id="ARBA00017599"/>
    </source>
</evidence>
<organism evidence="15 16">
    <name type="scientific">Mya arenaria</name>
    <name type="common">Soft-shell clam</name>
    <dbReference type="NCBI Taxonomy" id="6604"/>
    <lineage>
        <taxon>Eukaryota</taxon>
        <taxon>Metazoa</taxon>
        <taxon>Spiralia</taxon>
        <taxon>Lophotrochozoa</taxon>
        <taxon>Mollusca</taxon>
        <taxon>Bivalvia</taxon>
        <taxon>Autobranchia</taxon>
        <taxon>Heteroconchia</taxon>
        <taxon>Euheterodonta</taxon>
        <taxon>Imparidentia</taxon>
        <taxon>Neoheterodontei</taxon>
        <taxon>Myida</taxon>
        <taxon>Myoidea</taxon>
        <taxon>Myidae</taxon>
        <taxon>Mya</taxon>
    </lineage>
</organism>
<keyword evidence="13" id="KW-1133">Transmembrane helix</keyword>
<dbReference type="EMBL" id="CP111019">
    <property type="protein sequence ID" value="WAR13207.1"/>
    <property type="molecule type" value="Genomic_DNA"/>
</dbReference>
<evidence type="ECO:0000313" key="15">
    <source>
        <dbReference type="EMBL" id="WAR13207.1"/>
    </source>
</evidence>
<dbReference type="InterPro" id="IPR050074">
    <property type="entry name" value="DHO_dehydrogenase"/>
</dbReference>
<comment type="catalytic activity">
    <reaction evidence="11">
        <text>(S)-dihydroorotate + a quinone = orotate + a quinol</text>
        <dbReference type="Rhea" id="RHEA:30187"/>
        <dbReference type="ChEBI" id="CHEBI:24646"/>
        <dbReference type="ChEBI" id="CHEBI:30839"/>
        <dbReference type="ChEBI" id="CHEBI:30864"/>
        <dbReference type="ChEBI" id="CHEBI:132124"/>
        <dbReference type="EC" id="1.3.5.2"/>
    </reaction>
</comment>
<dbReference type="PROSITE" id="PS00911">
    <property type="entry name" value="DHODEHASE_1"/>
    <property type="match status" value="1"/>
</dbReference>
<feature type="region of interest" description="Disordered" evidence="12">
    <location>
        <begin position="227"/>
        <end position="246"/>
    </location>
</feature>
<evidence type="ECO:0000256" key="5">
    <source>
        <dbReference type="ARBA" id="ARBA00012791"/>
    </source>
</evidence>
<comment type="pathway">
    <text evidence="3">Pyrimidine metabolism; UMP biosynthesis via de novo pathway; orotate from (S)-dihydroorotate (quinone route): step 1/1.</text>
</comment>
<dbReference type="Proteomes" id="UP001164746">
    <property type="component" value="Chromosome 8"/>
</dbReference>
<comment type="cofactor">
    <cofactor evidence="1">
        <name>FMN</name>
        <dbReference type="ChEBI" id="CHEBI:58210"/>
    </cofactor>
</comment>
<evidence type="ECO:0000256" key="1">
    <source>
        <dbReference type="ARBA" id="ARBA00001917"/>
    </source>
</evidence>